<proteinExistence type="predicted"/>
<dbReference type="Proteomes" id="UP000008143">
    <property type="component" value="Chromosome 3"/>
</dbReference>
<dbReference type="RefSeq" id="XP_031755398.1">
    <property type="nucleotide sequence ID" value="XM_031899538.1"/>
</dbReference>
<dbReference type="InterPro" id="IPR052055">
    <property type="entry name" value="Hepadnavirus_pol/RT"/>
</dbReference>
<dbReference type="GeneID" id="116409839"/>
<evidence type="ECO:0000313" key="4">
    <source>
        <dbReference type="RefSeq" id="XP_031755399.1"/>
    </source>
</evidence>
<keyword evidence="2" id="KW-1185">Reference proteome</keyword>
<gene>
    <name evidence="3 4 5" type="primary">LOC116409839</name>
</gene>
<evidence type="ECO:0000313" key="5">
    <source>
        <dbReference type="Xenbase" id="XB-GENE-29095827"/>
    </source>
</evidence>
<feature type="compositionally biased region" description="Basic and acidic residues" evidence="1">
    <location>
        <begin position="320"/>
        <end position="333"/>
    </location>
</feature>
<dbReference type="CDD" id="cd09275">
    <property type="entry name" value="RNase_HI_RT_DIRS1"/>
    <property type="match status" value="1"/>
</dbReference>
<dbReference type="AGR" id="Xenbase:XB-GENE-29095827"/>
<feature type="compositionally biased region" description="Low complexity" evidence="1">
    <location>
        <begin position="254"/>
        <end position="268"/>
    </location>
</feature>
<evidence type="ECO:0000256" key="1">
    <source>
        <dbReference type="SAM" id="MobiDB-lite"/>
    </source>
</evidence>
<feature type="region of interest" description="Disordered" evidence="1">
    <location>
        <begin position="254"/>
        <end position="333"/>
    </location>
</feature>
<dbReference type="RefSeq" id="XP_031755399.1">
    <property type="nucleotide sequence ID" value="XM_031899539.1"/>
</dbReference>
<feature type="region of interest" description="Disordered" evidence="1">
    <location>
        <begin position="381"/>
        <end position="404"/>
    </location>
</feature>
<feature type="compositionally biased region" description="Basic and acidic residues" evidence="1">
    <location>
        <begin position="274"/>
        <end position="288"/>
    </location>
</feature>
<name>A0A8J1JBZ2_XENTR</name>
<dbReference type="PANTHER" id="PTHR33050:SF7">
    <property type="entry name" value="RIBONUCLEASE H"/>
    <property type="match status" value="1"/>
</dbReference>
<reference evidence="3 4" key="1">
    <citation type="submission" date="2025-04" db="UniProtKB">
        <authorList>
            <consortium name="RefSeq"/>
        </authorList>
    </citation>
    <scope>IDENTIFICATION</scope>
    <source>
        <strain evidence="3 4">Nigerian</strain>
        <tissue evidence="3 4">Liver and blood</tissue>
    </source>
</reference>
<dbReference type="Xenbase" id="XB-GENE-29095827">
    <property type="gene designation" value="LOC116409839"/>
</dbReference>
<protein>
    <submittedName>
        <fullName evidence="3 4">Uncharacterized protein LOC116409839</fullName>
    </submittedName>
</protein>
<dbReference type="AlphaFoldDB" id="A0A8J1JBZ2"/>
<dbReference type="PANTHER" id="PTHR33050">
    <property type="entry name" value="REVERSE TRANSCRIPTASE DOMAIN-CONTAINING PROTEIN"/>
    <property type="match status" value="1"/>
</dbReference>
<evidence type="ECO:0000313" key="2">
    <source>
        <dbReference type="Proteomes" id="UP000008143"/>
    </source>
</evidence>
<sequence>MMPNLTDQEESIEPLHGVQGRTHTLNLPELSKLNLPSLQPKHNDGSDVQPPVGARLSAFQEVWTTEIQDAWVISIILRGYRLEFRQKPLLNHFVSTILPRDSQKRDFLFHYVQQLMLKQAVTLVSPPEQERGFYSPLFLVTKATGDLRPISDLRMLNKFLKKKKKTDFQDGNLSNDKVDDSSGRLDSLSGPKRRLFTYSDCSGASKISAVLSKRSALSVSLSSIWAGNLAQNLHEGAGCNHSQVERIWNTNLSLPRRSSSGGSRSNNLTFQSSEDQRSVGEVRLDGESSQKSSGTCSEDDLFGSPNRHLVGISISTEEEDRPHRASSDTIQKEVGHISKEVHESVRSPDFNYWPCQMGQMENETYPIILSESMEFSGPELVTNNSDYPKVQETVSPPGESRVDRDIHGRFRPRLGSTSPQFFISGEMEGRPSRIPSNILELRAIFQALVSFRVILQGSAVKVRTDNAAAAAYIREQGGTRSRSLLREVGPIMEWAQYHLLDLTAQYVPGKENVQADCLSRRLLLKGEWALNPAVFSWIISVWGCPEVDLMATHVNAKLPVFYSRVPSPGAAAVDALSQSWEGLFAYIFPPIPIILKVLLKIRQSKMTVIAILPDWPRRPWYPLLRSLSVSCPLHLPQSRDLLIQGRWEHPDPASLNLKAWKLRGGS</sequence>
<organism evidence="2 3">
    <name type="scientific">Xenopus tropicalis</name>
    <name type="common">Western clawed frog</name>
    <name type="synonym">Silurana tropicalis</name>
    <dbReference type="NCBI Taxonomy" id="8364"/>
    <lineage>
        <taxon>Eukaryota</taxon>
        <taxon>Metazoa</taxon>
        <taxon>Chordata</taxon>
        <taxon>Craniata</taxon>
        <taxon>Vertebrata</taxon>
        <taxon>Euteleostomi</taxon>
        <taxon>Amphibia</taxon>
        <taxon>Batrachia</taxon>
        <taxon>Anura</taxon>
        <taxon>Pipoidea</taxon>
        <taxon>Pipidae</taxon>
        <taxon>Xenopodinae</taxon>
        <taxon>Xenopus</taxon>
        <taxon>Silurana</taxon>
    </lineage>
</organism>
<dbReference type="OrthoDB" id="10068174at2759"/>
<evidence type="ECO:0000313" key="3">
    <source>
        <dbReference type="RefSeq" id="XP_031755398.1"/>
    </source>
</evidence>
<accession>A0A8J1JBZ2</accession>
<dbReference type="KEGG" id="xtr:116409839"/>